<keyword evidence="2" id="KW-1185">Reference proteome</keyword>
<name>A0AAV7X0T8_PLEWA</name>
<evidence type="ECO:0008006" key="3">
    <source>
        <dbReference type="Google" id="ProtNLM"/>
    </source>
</evidence>
<proteinExistence type="predicted"/>
<dbReference type="PROSITE" id="PS51257">
    <property type="entry name" value="PROKAR_LIPOPROTEIN"/>
    <property type="match status" value="1"/>
</dbReference>
<accession>A0AAV7X0T8</accession>
<organism evidence="1 2">
    <name type="scientific">Pleurodeles waltl</name>
    <name type="common">Iberian ribbed newt</name>
    <dbReference type="NCBI Taxonomy" id="8319"/>
    <lineage>
        <taxon>Eukaryota</taxon>
        <taxon>Metazoa</taxon>
        <taxon>Chordata</taxon>
        <taxon>Craniata</taxon>
        <taxon>Vertebrata</taxon>
        <taxon>Euteleostomi</taxon>
        <taxon>Amphibia</taxon>
        <taxon>Batrachia</taxon>
        <taxon>Caudata</taxon>
        <taxon>Salamandroidea</taxon>
        <taxon>Salamandridae</taxon>
        <taxon>Pleurodelinae</taxon>
        <taxon>Pleurodeles</taxon>
    </lineage>
</organism>
<dbReference type="AlphaFoldDB" id="A0AAV7X0T8"/>
<comment type="caution">
    <text evidence="1">The sequence shown here is derived from an EMBL/GenBank/DDBJ whole genome shotgun (WGS) entry which is preliminary data.</text>
</comment>
<dbReference type="Proteomes" id="UP001066276">
    <property type="component" value="Chromosome 1_1"/>
</dbReference>
<evidence type="ECO:0000313" key="1">
    <source>
        <dbReference type="EMBL" id="KAJ1218892.1"/>
    </source>
</evidence>
<reference evidence="1" key="1">
    <citation type="journal article" date="2022" name="bioRxiv">
        <title>Sequencing and chromosome-scale assembly of the giantPleurodeles waltlgenome.</title>
        <authorList>
            <person name="Brown T."/>
            <person name="Elewa A."/>
            <person name="Iarovenko S."/>
            <person name="Subramanian E."/>
            <person name="Araus A.J."/>
            <person name="Petzold A."/>
            <person name="Susuki M."/>
            <person name="Suzuki K.-i.T."/>
            <person name="Hayashi T."/>
            <person name="Toyoda A."/>
            <person name="Oliveira C."/>
            <person name="Osipova E."/>
            <person name="Leigh N.D."/>
            <person name="Simon A."/>
            <person name="Yun M.H."/>
        </authorList>
    </citation>
    <scope>NUCLEOTIDE SEQUENCE</scope>
    <source>
        <strain evidence="1">20211129_DDA</strain>
        <tissue evidence="1">Liver</tissue>
    </source>
</reference>
<evidence type="ECO:0000313" key="2">
    <source>
        <dbReference type="Proteomes" id="UP001066276"/>
    </source>
</evidence>
<gene>
    <name evidence="1" type="ORF">NDU88_006463</name>
</gene>
<dbReference type="EMBL" id="JANPWB010000001">
    <property type="protein sequence ID" value="KAJ1218892.1"/>
    <property type="molecule type" value="Genomic_DNA"/>
</dbReference>
<protein>
    <recommendedName>
        <fullName evidence="3">Secreted protein</fullName>
    </recommendedName>
</protein>
<sequence length="108" mass="11715">MGKAVFCVAGYIVAASSPPATGFIVAAGCYIENIEDTVVVVADGLHVPSEECALARSHFRLRATAVLRPRTPILEIFRCGFIKRLEFFSTIGAWHSVFIAVTHLCFGE</sequence>